<feature type="domain" description="Ion transport" evidence="7">
    <location>
        <begin position="238"/>
        <end position="361"/>
    </location>
</feature>
<feature type="transmembrane region" description="Helical" evidence="6">
    <location>
        <begin position="55"/>
        <end position="80"/>
    </location>
</feature>
<sequence>MVMAGITPDLLKFLLMTSLCALWLAAVGIHLKCVCSLSGGDYPGLMIEAYKTDNTTILYFNTVVYIGQFFVFALLVAQIYDSYKFANKKRIKEERLEERQCLVKAFDAIDFAKIGVISYQQWRRLYRELDPRATNVETMGRFLKFKELAGHDVDPGNKSCNTENEMLTLVEFLFLPDVLQFTVEKLQVTAFRRDASRENLVAMATELLAIGCHVTMATAREEEMLRTWSQIAAFFCMLVRLGVIWIPLSTWFHWARRMALPYVILTSLTYVIMYVTAVIGTELFARVSGFKPPRGFQDFDTAMLTLFQILMGSGWDGMMQTVAMETSYWACAYFLLYFTLMHLLVVNVAMAIMVDLVAIIQADMSLSSMDLSLPLSVLMPDLGSHVTGFHSNSPTDDSPRDPASPGATATSRDAVLHLSGRKSLGNWRRELLGDITVLNSEELRRLSELSKSAAKLRTQARTQLRRRISSTLHVMDLEEDVEEEEETV</sequence>
<evidence type="ECO:0000256" key="3">
    <source>
        <dbReference type="ARBA" id="ARBA00022989"/>
    </source>
</evidence>
<evidence type="ECO:0000313" key="8">
    <source>
        <dbReference type="Proteomes" id="UP000515135"/>
    </source>
</evidence>
<dbReference type="Gene3D" id="1.10.287.70">
    <property type="match status" value="2"/>
</dbReference>
<feature type="transmembrane region" description="Helical" evidence="6">
    <location>
        <begin position="231"/>
        <end position="254"/>
    </location>
</feature>
<keyword evidence="8" id="KW-1185">Reference proteome</keyword>
<reference evidence="9" key="1">
    <citation type="submission" date="2025-08" db="UniProtKB">
        <authorList>
            <consortium name="RefSeq"/>
        </authorList>
    </citation>
    <scope>IDENTIFICATION</scope>
    <source>
        <tissue evidence="9">Gonad</tissue>
    </source>
</reference>
<dbReference type="PANTHER" id="PTHR46726:SF2">
    <property type="entry name" value="SH3 DOMAIN-CONTAINING PROTEIN"/>
    <property type="match status" value="1"/>
</dbReference>
<dbReference type="RefSeq" id="XP_019641083.1">
    <property type="nucleotide sequence ID" value="XM_019785524.1"/>
</dbReference>
<keyword evidence="3 6" id="KW-1133">Transmembrane helix</keyword>
<dbReference type="GO" id="GO:0005216">
    <property type="term" value="F:monoatomic ion channel activity"/>
    <property type="evidence" value="ECO:0007669"/>
    <property type="project" value="InterPro"/>
</dbReference>
<evidence type="ECO:0000259" key="7">
    <source>
        <dbReference type="Pfam" id="PF00520"/>
    </source>
</evidence>
<comment type="subcellular location">
    <subcellularLocation>
        <location evidence="1">Membrane</location>
        <topology evidence="1">Multi-pass membrane protein</topology>
    </subcellularLocation>
</comment>
<dbReference type="SUPFAM" id="SSF81324">
    <property type="entry name" value="Voltage-gated potassium channels"/>
    <property type="match status" value="1"/>
</dbReference>
<dbReference type="Pfam" id="PF00520">
    <property type="entry name" value="Ion_trans"/>
    <property type="match status" value="1"/>
</dbReference>
<dbReference type="GO" id="GO:0016020">
    <property type="term" value="C:membrane"/>
    <property type="evidence" value="ECO:0007669"/>
    <property type="project" value="UniProtKB-SubCell"/>
</dbReference>
<dbReference type="KEGG" id="bbel:109482706"/>
<evidence type="ECO:0000313" key="9">
    <source>
        <dbReference type="RefSeq" id="XP_019641083.1"/>
    </source>
</evidence>
<accession>A0A6P4ZVZ0</accession>
<proteinExistence type="predicted"/>
<evidence type="ECO:0000256" key="1">
    <source>
        <dbReference type="ARBA" id="ARBA00004141"/>
    </source>
</evidence>
<evidence type="ECO:0000256" key="5">
    <source>
        <dbReference type="SAM" id="MobiDB-lite"/>
    </source>
</evidence>
<organism evidence="8 9">
    <name type="scientific">Branchiostoma belcheri</name>
    <name type="common">Amphioxus</name>
    <dbReference type="NCBI Taxonomy" id="7741"/>
    <lineage>
        <taxon>Eukaryota</taxon>
        <taxon>Metazoa</taxon>
        <taxon>Chordata</taxon>
        <taxon>Cephalochordata</taxon>
        <taxon>Leptocardii</taxon>
        <taxon>Amphioxiformes</taxon>
        <taxon>Branchiostomatidae</taxon>
        <taxon>Branchiostoma</taxon>
    </lineage>
</organism>
<evidence type="ECO:0000256" key="2">
    <source>
        <dbReference type="ARBA" id="ARBA00022692"/>
    </source>
</evidence>
<dbReference type="PANTHER" id="PTHR46726">
    <property type="entry name" value="TWO PORE CHANNEL 3"/>
    <property type="match status" value="1"/>
</dbReference>
<dbReference type="InterPro" id="IPR005821">
    <property type="entry name" value="Ion_trans_dom"/>
</dbReference>
<feature type="transmembrane region" description="Helical" evidence="6">
    <location>
        <begin position="260"/>
        <end position="284"/>
    </location>
</feature>
<protein>
    <submittedName>
        <fullName evidence="9">Uncharacterized protein LOC109482706</fullName>
    </submittedName>
</protein>
<feature type="transmembrane region" description="Helical" evidence="6">
    <location>
        <begin position="296"/>
        <end position="315"/>
    </location>
</feature>
<dbReference type="Proteomes" id="UP000515135">
    <property type="component" value="Unplaced"/>
</dbReference>
<keyword evidence="4 6" id="KW-0472">Membrane</keyword>
<feature type="transmembrane region" description="Helical" evidence="6">
    <location>
        <begin position="335"/>
        <end position="360"/>
    </location>
</feature>
<gene>
    <name evidence="9" type="primary">LOC109482706</name>
</gene>
<dbReference type="AlphaFoldDB" id="A0A6P4ZVZ0"/>
<name>A0A6P4ZVZ0_BRABE</name>
<keyword evidence="2 6" id="KW-0812">Transmembrane</keyword>
<dbReference type="GeneID" id="109482706"/>
<dbReference type="OrthoDB" id="416585at2759"/>
<evidence type="ECO:0000256" key="4">
    <source>
        <dbReference type="ARBA" id="ARBA00023136"/>
    </source>
</evidence>
<feature type="region of interest" description="Disordered" evidence="5">
    <location>
        <begin position="388"/>
        <end position="412"/>
    </location>
</feature>
<evidence type="ECO:0000256" key="6">
    <source>
        <dbReference type="SAM" id="Phobius"/>
    </source>
</evidence>